<sequence>MTAHKEKHPNSDKSEKQIDKEVEDSFPASDPPSTGGTTKIVPDKDDTKSKDKPTAGKSGGR</sequence>
<name>A0ACC7NCK5_9BURK</name>
<dbReference type="Proteomes" id="UP001629235">
    <property type="component" value="Unassembled WGS sequence"/>
</dbReference>
<gene>
    <name evidence="1" type="ORF">PQR01_08370</name>
</gene>
<organism evidence="1 2">
    <name type="scientific">Paraburkholderia rhynchosiae</name>
    <dbReference type="NCBI Taxonomy" id="487049"/>
    <lineage>
        <taxon>Bacteria</taxon>
        <taxon>Pseudomonadati</taxon>
        <taxon>Pseudomonadota</taxon>
        <taxon>Betaproteobacteria</taxon>
        <taxon>Burkholderiales</taxon>
        <taxon>Burkholderiaceae</taxon>
        <taxon>Paraburkholderia</taxon>
    </lineage>
</organism>
<proteinExistence type="predicted"/>
<accession>A0ACC7NCK5</accession>
<reference evidence="1 2" key="1">
    <citation type="journal article" date="2024" name="Chem. Sci.">
        <title>Discovery of megapolipeptins by genome mining of a Burkholderiales bacteria collection.</title>
        <authorList>
            <person name="Paulo B.S."/>
            <person name="Recchia M.J.J."/>
            <person name="Lee S."/>
            <person name="Fergusson C.H."/>
            <person name="Romanowski S.B."/>
            <person name="Hernandez A."/>
            <person name="Krull N."/>
            <person name="Liu D.Y."/>
            <person name="Cavanagh H."/>
            <person name="Bos A."/>
            <person name="Gray C.A."/>
            <person name="Murphy B.T."/>
            <person name="Linington R.G."/>
            <person name="Eustaquio A.S."/>
        </authorList>
    </citation>
    <scope>NUCLEOTIDE SEQUENCE [LARGE SCALE GENOMIC DNA]</scope>
    <source>
        <strain evidence="1 2">RL18-126-BIB-B</strain>
    </source>
</reference>
<protein>
    <submittedName>
        <fullName evidence="1">Uncharacterized protein</fullName>
    </submittedName>
</protein>
<evidence type="ECO:0000313" key="1">
    <source>
        <dbReference type="EMBL" id="MFM0103496.1"/>
    </source>
</evidence>
<comment type="caution">
    <text evidence="1">The sequence shown here is derived from an EMBL/GenBank/DDBJ whole genome shotgun (WGS) entry which is preliminary data.</text>
</comment>
<evidence type="ECO:0000313" key="2">
    <source>
        <dbReference type="Proteomes" id="UP001629235"/>
    </source>
</evidence>
<keyword evidence="2" id="KW-1185">Reference proteome</keyword>
<dbReference type="EMBL" id="JAQQDW010000011">
    <property type="protein sequence ID" value="MFM0103496.1"/>
    <property type="molecule type" value="Genomic_DNA"/>
</dbReference>